<name>A0A1H5XZX8_9BACT</name>
<dbReference type="AlphaFoldDB" id="A0A1H5XZX8"/>
<reference evidence="3" key="1">
    <citation type="submission" date="2016-10" db="EMBL/GenBank/DDBJ databases">
        <authorList>
            <person name="Varghese N."/>
            <person name="Submissions S."/>
        </authorList>
    </citation>
    <scope>NUCLEOTIDE SEQUENCE [LARGE SCALE GENOMIC DNA]</scope>
    <source>
        <strain evidence="3">DSM 17298</strain>
    </source>
</reference>
<dbReference type="Pfam" id="PF13590">
    <property type="entry name" value="DUF4136"/>
    <property type="match status" value="1"/>
</dbReference>
<proteinExistence type="predicted"/>
<feature type="domain" description="DUF4136" evidence="1">
    <location>
        <begin position="2"/>
        <end position="141"/>
    </location>
</feature>
<dbReference type="EMBL" id="FNVR01000016">
    <property type="protein sequence ID" value="SEG17304.1"/>
    <property type="molecule type" value="Genomic_DNA"/>
</dbReference>
<dbReference type="Proteomes" id="UP000236736">
    <property type="component" value="Unassembled WGS sequence"/>
</dbReference>
<evidence type="ECO:0000313" key="2">
    <source>
        <dbReference type="EMBL" id="SEG17304.1"/>
    </source>
</evidence>
<gene>
    <name evidence="2" type="ORF">SAMN03080598_02749</name>
</gene>
<sequence length="145" mass="16480">MKEYQTFKMIEEDYSDKRNERIKHTFRDKLIEFGFEEASENPDFLIQGVIVSRDFIKDGREFYYSSIPGGIFYGANSSGNGTPSGGHKTTINRGMLGKVIFLIQDSKTNEIAWMGISSGVVYGGDREFDLDKVDLVLHQLLTSLY</sequence>
<dbReference type="InterPro" id="IPR025411">
    <property type="entry name" value="DUF4136"/>
</dbReference>
<dbReference type="Gene3D" id="3.30.160.670">
    <property type="match status" value="1"/>
</dbReference>
<keyword evidence="3" id="KW-1185">Reference proteome</keyword>
<evidence type="ECO:0000313" key="3">
    <source>
        <dbReference type="Proteomes" id="UP000236736"/>
    </source>
</evidence>
<organism evidence="2 3">
    <name type="scientific">Algoriphagus boritolerans DSM 17298 = JCM 18970</name>
    <dbReference type="NCBI Taxonomy" id="1120964"/>
    <lineage>
        <taxon>Bacteria</taxon>
        <taxon>Pseudomonadati</taxon>
        <taxon>Bacteroidota</taxon>
        <taxon>Cytophagia</taxon>
        <taxon>Cytophagales</taxon>
        <taxon>Cyclobacteriaceae</taxon>
        <taxon>Algoriphagus</taxon>
    </lineage>
</organism>
<accession>A0A1H5XZX8</accession>
<protein>
    <recommendedName>
        <fullName evidence="1">DUF4136 domain-containing protein</fullName>
    </recommendedName>
</protein>
<evidence type="ECO:0000259" key="1">
    <source>
        <dbReference type="Pfam" id="PF13590"/>
    </source>
</evidence>